<name>A0A1I1LD57_9SPHI</name>
<sequence length="72" mass="8293">MTQQKVRSDIRTPDTSWVDGKEELKTAHRLLVGLRYHVQAQYLLSYRKSKQRIVIWIAAITAVLTVALAVTR</sequence>
<evidence type="ECO:0000313" key="3">
    <source>
        <dbReference type="Proteomes" id="UP000199577"/>
    </source>
</evidence>
<dbReference type="STRING" id="623281.SAMN05421747_11914"/>
<keyword evidence="1" id="KW-0812">Transmembrane</keyword>
<dbReference type="OrthoDB" id="9956107at2"/>
<gene>
    <name evidence="2" type="ORF">SAMN05421747_11914</name>
</gene>
<reference evidence="2 3" key="1">
    <citation type="submission" date="2016-10" db="EMBL/GenBank/DDBJ databases">
        <authorList>
            <person name="de Groot N.N."/>
        </authorList>
    </citation>
    <scope>NUCLEOTIDE SEQUENCE [LARGE SCALE GENOMIC DNA]</scope>
    <source>
        <strain evidence="2 3">DSM 22900</strain>
    </source>
</reference>
<keyword evidence="1" id="KW-1133">Transmembrane helix</keyword>
<protein>
    <submittedName>
        <fullName evidence="2">Uncharacterized protein</fullName>
    </submittedName>
</protein>
<keyword evidence="3" id="KW-1185">Reference proteome</keyword>
<dbReference type="AlphaFoldDB" id="A0A1I1LD57"/>
<proteinExistence type="predicted"/>
<keyword evidence="1" id="KW-0472">Membrane</keyword>
<dbReference type="Proteomes" id="UP000199577">
    <property type="component" value="Unassembled WGS sequence"/>
</dbReference>
<evidence type="ECO:0000313" key="2">
    <source>
        <dbReference type="EMBL" id="SFC68323.1"/>
    </source>
</evidence>
<organism evidence="2 3">
    <name type="scientific">Parapedobacter composti</name>
    <dbReference type="NCBI Taxonomy" id="623281"/>
    <lineage>
        <taxon>Bacteria</taxon>
        <taxon>Pseudomonadati</taxon>
        <taxon>Bacteroidota</taxon>
        <taxon>Sphingobacteriia</taxon>
        <taxon>Sphingobacteriales</taxon>
        <taxon>Sphingobacteriaceae</taxon>
        <taxon>Parapedobacter</taxon>
    </lineage>
</organism>
<evidence type="ECO:0000256" key="1">
    <source>
        <dbReference type="SAM" id="Phobius"/>
    </source>
</evidence>
<feature type="transmembrane region" description="Helical" evidence="1">
    <location>
        <begin position="53"/>
        <end position="71"/>
    </location>
</feature>
<dbReference type="EMBL" id="FOLL01000019">
    <property type="protein sequence ID" value="SFC68323.1"/>
    <property type="molecule type" value="Genomic_DNA"/>
</dbReference>
<dbReference type="RefSeq" id="WP_090974716.1">
    <property type="nucleotide sequence ID" value="NZ_FOLL01000019.1"/>
</dbReference>
<accession>A0A1I1LD57</accession>